<evidence type="ECO:0000259" key="4">
    <source>
        <dbReference type="Pfam" id="PF01420"/>
    </source>
</evidence>
<dbReference type="GO" id="GO:0009307">
    <property type="term" value="P:DNA restriction-modification system"/>
    <property type="evidence" value="ECO:0007669"/>
    <property type="project" value="UniProtKB-KW"/>
</dbReference>
<keyword evidence="5" id="KW-0255">Endonuclease</keyword>
<feature type="domain" description="Type I restriction modification DNA specificity" evidence="4">
    <location>
        <begin position="36"/>
        <end position="139"/>
    </location>
</feature>
<dbReference type="Gene3D" id="3.90.220.20">
    <property type="entry name" value="DNA methylase specificity domains"/>
    <property type="match status" value="2"/>
</dbReference>
<keyword evidence="5" id="KW-0378">Hydrolase</keyword>
<gene>
    <name evidence="5" type="ORF">B1526_1151</name>
</gene>
<protein>
    <submittedName>
        <fullName evidence="5">Type I restriction endonuclease subunit S</fullName>
    </submittedName>
</protein>
<organism evidence="5 6">
    <name type="scientific">Bifidobacterium criceti</name>
    <dbReference type="NCBI Taxonomy" id="1960969"/>
    <lineage>
        <taxon>Bacteria</taxon>
        <taxon>Bacillati</taxon>
        <taxon>Actinomycetota</taxon>
        <taxon>Actinomycetes</taxon>
        <taxon>Bifidobacteriales</taxon>
        <taxon>Bifidobacteriaceae</taxon>
        <taxon>Bifidobacterium</taxon>
    </lineage>
</organism>
<keyword evidence="6" id="KW-1185">Reference proteome</keyword>
<keyword evidence="3" id="KW-0238">DNA-binding</keyword>
<evidence type="ECO:0000256" key="3">
    <source>
        <dbReference type="ARBA" id="ARBA00023125"/>
    </source>
</evidence>
<sequence>MRFNPRGNGAAHSSLSSYKILRRGDIAFEGNRHRSHPFGQLVINDIGDGLMSSRFQSIRPKEPCVISFWKYLLQNERDMRRLLICSTKAGTLMNEFVFDDFSRLDVQLPERDEQEKIGALFRLLDSIIAAEKRKLQLIEMKKRLLLQRILNGKMRFMGFCDSWIQLKLDDAICVCSGKDYKHLSKGNIPVYGTGGYMTSVSKALSNRDAIGIGRKGTIDKPYVLHAPFWTVDTLFYALPRNGYDLNFLFAVFQNINWKSKNESTGLPSLSKKNIENTSIITPSIDEQYRIGELFSLFDSILDETNQKIRLLEKKRKALLRDMFV</sequence>
<evidence type="ECO:0000313" key="6">
    <source>
        <dbReference type="Proteomes" id="UP000218399"/>
    </source>
</evidence>
<dbReference type="InterPro" id="IPR052021">
    <property type="entry name" value="Type-I_RS_S_subunit"/>
</dbReference>
<feature type="domain" description="Type I restriction modification DNA specificity" evidence="4">
    <location>
        <begin position="181"/>
        <end position="310"/>
    </location>
</feature>
<keyword evidence="2" id="KW-0680">Restriction system</keyword>
<name>A0A2A2EEU9_9BIFI</name>
<dbReference type="AlphaFoldDB" id="A0A2A2EEU9"/>
<keyword evidence="5" id="KW-0540">Nuclease</keyword>
<evidence type="ECO:0000256" key="1">
    <source>
        <dbReference type="ARBA" id="ARBA00010923"/>
    </source>
</evidence>
<dbReference type="Gene3D" id="1.10.287.1120">
    <property type="entry name" value="Bipartite methylase S protein"/>
    <property type="match status" value="1"/>
</dbReference>
<reference evidence="5 6" key="1">
    <citation type="journal article" date="2017" name="ISME J.">
        <title>Unveiling bifidobacterial biogeography across the mammalian branch of the tree of life.</title>
        <authorList>
            <person name="Milani C."/>
            <person name="Mangifesta M."/>
            <person name="Mancabelli L."/>
            <person name="Lugli G.A."/>
            <person name="James K."/>
            <person name="Duranti S."/>
            <person name="Turroni F."/>
            <person name="Ferrario C."/>
            <person name="Ossiprandi M.C."/>
            <person name="van Sinderen D."/>
            <person name="Ventura M."/>
        </authorList>
    </citation>
    <scope>NUCLEOTIDE SEQUENCE [LARGE SCALE GENOMIC DNA]</scope>
    <source>
        <strain evidence="6">Ham19E</strain>
    </source>
</reference>
<proteinExistence type="inferred from homology"/>
<dbReference type="GO" id="GO:0004519">
    <property type="term" value="F:endonuclease activity"/>
    <property type="evidence" value="ECO:0007669"/>
    <property type="project" value="UniProtKB-KW"/>
</dbReference>
<dbReference type="CDD" id="cd17288">
    <property type="entry name" value="RMtype1_S_LlaAI06ORF1089P_TRD1-CR1_like"/>
    <property type="match status" value="1"/>
</dbReference>
<evidence type="ECO:0000313" key="5">
    <source>
        <dbReference type="EMBL" id="PAU67428.1"/>
    </source>
</evidence>
<evidence type="ECO:0000256" key="2">
    <source>
        <dbReference type="ARBA" id="ARBA00022747"/>
    </source>
</evidence>
<dbReference type="SUPFAM" id="SSF116734">
    <property type="entry name" value="DNA methylase specificity domain"/>
    <property type="match status" value="2"/>
</dbReference>
<dbReference type="Pfam" id="PF01420">
    <property type="entry name" value="Methylase_S"/>
    <property type="match status" value="2"/>
</dbReference>
<dbReference type="PANTHER" id="PTHR30408:SF12">
    <property type="entry name" value="TYPE I RESTRICTION ENZYME MJAVIII SPECIFICITY SUBUNIT"/>
    <property type="match status" value="1"/>
</dbReference>
<dbReference type="InterPro" id="IPR044946">
    <property type="entry name" value="Restrct_endonuc_typeI_TRD_sf"/>
</dbReference>
<dbReference type="InterPro" id="IPR000055">
    <property type="entry name" value="Restrct_endonuc_typeI_TRD"/>
</dbReference>
<comment type="caution">
    <text evidence="5">The sequence shown here is derived from an EMBL/GenBank/DDBJ whole genome shotgun (WGS) entry which is preliminary data.</text>
</comment>
<dbReference type="REBASE" id="384981">
    <property type="entry name" value="S2.Bcr19EORF1148P"/>
</dbReference>
<dbReference type="Proteomes" id="UP000218399">
    <property type="component" value="Unassembled WGS sequence"/>
</dbReference>
<dbReference type="EMBL" id="MVOH01000014">
    <property type="protein sequence ID" value="PAU67428.1"/>
    <property type="molecule type" value="Genomic_DNA"/>
</dbReference>
<dbReference type="GO" id="GO:0003677">
    <property type="term" value="F:DNA binding"/>
    <property type="evidence" value="ECO:0007669"/>
    <property type="project" value="UniProtKB-KW"/>
</dbReference>
<dbReference type="PANTHER" id="PTHR30408">
    <property type="entry name" value="TYPE-1 RESTRICTION ENZYME ECOKI SPECIFICITY PROTEIN"/>
    <property type="match status" value="1"/>
</dbReference>
<accession>A0A2A2EEU9</accession>
<comment type="similarity">
    <text evidence="1">Belongs to the type-I restriction system S methylase family.</text>
</comment>